<dbReference type="AlphaFoldDB" id="A0A4Y5YLS9"/>
<dbReference type="EMBL" id="CP041040">
    <property type="protein sequence ID" value="QDE33762.1"/>
    <property type="molecule type" value="Genomic_DNA"/>
</dbReference>
<proteinExistence type="predicted"/>
<dbReference type="Proteomes" id="UP000316125">
    <property type="component" value="Chromosome"/>
</dbReference>
<feature type="transmembrane region" description="Helical" evidence="1">
    <location>
        <begin position="69"/>
        <end position="88"/>
    </location>
</feature>
<evidence type="ECO:0000256" key="1">
    <source>
        <dbReference type="SAM" id="Phobius"/>
    </source>
</evidence>
<dbReference type="OrthoDB" id="3253728at2"/>
<evidence type="ECO:0000313" key="2">
    <source>
        <dbReference type="EMBL" id="QDE33762.1"/>
    </source>
</evidence>
<name>A0A4Y5YLS9_9MICO</name>
<keyword evidence="1" id="KW-0472">Membrane</keyword>
<gene>
    <name evidence="2" type="ORF">FIV50_02485</name>
</gene>
<reference evidence="2 3" key="1">
    <citation type="submission" date="2019-06" db="EMBL/GenBank/DDBJ databases">
        <title>Complete genome of Microbacterium foliorum M2.</title>
        <authorList>
            <person name="Cao G."/>
        </authorList>
    </citation>
    <scope>NUCLEOTIDE SEQUENCE [LARGE SCALE GENOMIC DNA]</scope>
    <source>
        <strain evidence="2 3">M2</strain>
    </source>
</reference>
<accession>A0A4Y5YLS9</accession>
<organism evidence="2 3">
    <name type="scientific">Microbacterium foliorum</name>
    <dbReference type="NCBI Taxonomy" id="104336"/>
    <lineage>
        <taxon>Bacteria</taxon>
        <taxon>Bacillati</taxon>
        <taxon>Actinomycetota</taxon>
        <taxon>Actinomycetes</taxon>
        <taxon>Micrococcales</taxon>
        <taxon>Microbacteriaceae</taxon>
        <taxon>Microbacterium</taxon>
    </lineage>
</organism>
<protein>
    <submittedName>
        <fullName evidence="2">Uncharacterized protein</fullName>
    </submittedName>
</protein>
<evidence type="ECO:0000313" key="3">
    <source>
        <dbReference type="Proteomes" id="UP000316125"/>
    </source>
</evidence>
<keyword evidence="1" id="KW-0812">Transmembrane</keyword>
<keyword evidence="1" id="KW-1133">Transmembrane helix</keyword>
<sequence>MPLISTVFDDAGEEAAGSAEYRADLLPLVRQMVYIGVTPAREVSADGIDYYGGFQSIDSALILTGLRHGLIPLALFVVMLAVCAAVVFSGRGNPAAVAVLSQLPALATVALITQYAQFLWFVAGVAVAACSVESSRRRSALITSGDERSILEVP</sequence>